<feature type="transmembrane region" description="Helical" evidence="1">
    <location>
        <begin position="6"/>
        <end position="26"/>
    </location>
</feature>
<comment type="caution">
    <text evidence="3">The sequence shown here is derived from an EMBL/GenBank/DDBJ whole genome shotgun (WGS) entry which is preliminary data.</text>
</comment>
<dbReference type="Gene3D" id="6.10.340.10">
    <property type="match status" value="1"/>
</dbReference>
<proteinExistence type="predicted"/>
<accession>A0ABW7G8C4</accession>
<dbReference type="Pfam" id="PF11845">
    <property type="entry name" value="Tll0287-like"/>
    <property type="match status" value="1"/>
</dbReference>
<dbReference type="SMART" id="SM00304">
    <property type="entry name" value="HAMP"/>
    <property type="match status" value="1"/>
</dbReference>
<dbReference type="EMBL" id="JBIGIA010000011">
    <property type="protein sequence ID" value="MFG6458168.1"/>
    <property type="molecule type" value="Genomic_DNA"/>
</dbReference>
<dbReference type="RefSeq" id="WP_394489022.1">
    <property type="nucleotide sequence ID" value="NZ_JBIGIA010000011.1"/>
</dbReference>
<dbReference type="CDD" id="cd06225">
    <property type="entry name" value="HAMP"/>
    <property type="match status" value="1"/>
</dbReference>
<feature type="transmembrane region" description="Helical" evidence="1">
    <location>
        <begin position="211"/>
        <end position="235"/>
    </location>
</feature>
<dbReference type="PROSITE" id="PS50885">
    <property type="entry name" value="HAMP"/>
    <property type="match status" value="1"/>
</dbReference>
<dbReference type="Proteomes" id="UP001606305">
    <property type="component" value="Unassembled WGS sequence"/>
</dbReference>
<keyword evidence="1" id="KW-1133">Transmembrane helix</keyword>
<organism evidence="3 4">
    <name type="scientific">Pelomonas nitida</name>
    <dbReference type="NCBI Taxonomy" id="3299027"/>
    <lineage>
        <taxon>Bacteria</taxon>
        <taxon>Pseudomonadati</taxon>
        <taxon>Pseudomonadota</taxon>
        <taxon>Betaproteobacteria</taxon>
        <taxon>Burkholderiales</taxon>
        <taxon>Sphaerotilaceae</taxon>
        <taxon>Roseateles</taxon>
    </lineage>
</organism>
<dbReference type="InterPro" id="IPR021796">
    <property type="entry name" value="Tll0287-like_dom"/>
</dbReference>
<feature type="domain" description="HAMP" evidence="2">
    <location>
        <begin position="233"/>
        <end position="286"/>
    </location>
</feature>
<dbReference type="Pfam" id="PF00672">
    <property type="entry name" value="HAMP"/>
    <property type="match status" value="1"/>
</dbReference>
<sequence length="290" mass="31416">MKLLVKFNLVYLLVMSLGIALSGYIARQLLQDNAKQETVASAQMLMEKALAVRNYTNTQIKPLLVSQMTEKFLPQTVPSYSATEVLGTLLARHPEFAYKEAALNPTNPRDRATSWEADIVGQFRSDASLPEAIGTRDTPAGPSLYIARPLRITDPACLACHSSVEAAPATMVAQYGPANGFGWKLNEVIGAQIVSVPLGVPLERAGKTFKVFITSLVGVFVAVGVVLNLMIWLLVVRPVTRLSVLADRVSQGDLDAPEFKTGGHDEIATLSDSFSRMRASVVQAMKLLDS</sequence>
<protein>
    <submittedName>
        <fullName evidence="3">DUF3365 domain-containing protein</fullName>
    </submittedName>
</protein>
<keyword evidence="1" id="KW-0472">Membrane</keyword>
<keyword evidence="1" id="KW-0812">Transmembrane</keyword>
<gene>
    <name evidence="3" type="ORF">ACG00X_15120</name>
</gene>
<reference evidence="3 4" key="1">
    <citation type="submission" date="2024-09" db="EMBL/GenBank/DDBJ databases">
        <title>Novel species of the genus Pelomonas and Roseateles isolated from streams.</title>
        <authorList>
            <person name="Lu H."/>
        </authorList>
    </citation>
    <scope>NUCLEOTIDE SEQUENCE [LARGE SCALE GENOMIC DNA]</scope>
    <source>
        <strain evidence="3 4">BYS96W</strain>
    </source>
</reference>
<dbReference type="SUPFAM" id="SSF158472">
    <property type="entry name" value="HAMP domain-like"/>
    <property type="match status" value="1"/>
</dbReference>
<dbReference type="InterPro" id="IPR003660">
    <property type="entry name" value="HAMP_dom"/>
</dbReference>
<keyword evidence="4" id="KW-1185">Reference proteome</keyword>
<evidence type="ECO:0000313" key="4">
    <source>
        <dbReference type="Proteomes" id="UP001606305"/>
    </source>
</evidence>
<evidence type="ECO:0000256" key="1">
    <source>
        <dbReference type="SAM" id="Phobius"/>
    </source>
</evidence>
<name>A0ABW7G8C4_9BURK</name>
<evidence type="ECO:0000313" key="3">
    <source>
        <dbReference type="EMBL" id="MFG6458168.1"/>
    </source>
</evidence>
<evidence type="ECO:0000259" key="2">
    <source>
        <dbReference type="PROSITE" id="PS50885"/>
    </source>
</evidence>